<reference evidence="5 6" key="1">
    <citation type="submission" date="2017-04" db="EMBL/GenBank/DDBJ databases">
        <authorList>
            <person name="Afonso C.L."/>
            <person name="Miller P.J."/>
            <person name="Scott M.A."/>
            <person name="Spackman E."/>
            <person name="Goraichik I."/>
            <person name="Dimitrov K.M."/>
            <person name="Suarez D.L."/>
            <person name="Swayne D.E."/>
        </authorList>
    </citation>
    <scope>NUCLEOTIDE SEQUENCE [LARGE SCALE GENOMIC DNA]</scope>
    <source>
        <strain evidence="5 6">DSM 43828</strain>
    </source>
</reference>
<evidence type="ECO:0000313" key="5">
    <source>
        <dbReference type="EMBL" id="SMD22778.1"/>
    </source>
</evidence>
<sequence>MFECRLLGSVEVRVDGRLVDIGPPRQRCVFAVLAVEANTAVSVDQLIDRVWADHPPLRVRSSLHSYLTRLRRALRSTGMRIIQRSGTYVLAVNEQAIDLHRFRDLISQARAEADDELAFVLAEQALELWRGEPFAGLDTPWLVGVRTGLERERATARLDHIDVALRCGQHARLLPTLSTLADENPLDERLAGQLMLAFYRTGRQADALAHYQYTRQRLAEELGTDPCPDLQQLHRHILAADPSLTLVAATGARARGQPPLAQRPRTNLRPALTELIGRDGMVAELRSLLRTARLVTLTGPGGVGKTRLALEAASQLVDELADGVWLVELAAVDRTGGPGVAGEVLAVLGIHDTDPGPMLDKLAVVLSTRQVLLVLDNCEHLIESVAELAEKLLLAAPDLRILTTSREPLGIPGEVVWGVPALDVPDPADTSDLDRYGAVRLFVARAAAAAHGFALDAGNRAAVAQLCIRLDGIPLALELAATRVRTVGVHGLVERLDDRFRLPAVDHRGTPARHRTLATVIDWSWQLLTEPEKAVLRRLAAHSGGSTMDAAEATCFAADVPAADVMDLVTRLVDRSLVVMVDQPGGPRFRLLESIAAYGVERLREAGELDEVRARVAEYYADLAVQADSSLRGPEQQQWLRRLDAESPNMYACLNIAISTGAVDCALRMVNALTWYWFLRGRLADARRSLAATLAVVPPASGNTTAEHSARAYTAHAAITLLQGDSAGWAARRQAVLDRCDGIADTDTKARAQYFLALAEAEVGNVDGAERLLAQTLDAFDKTGNRWGTAAALATRAKLAHTRADTTALERDGTRSAELFRTLGDRWGLLQATEWLGGLAEMTGDHERATRLYQDGLHLAEEFELWPAVARHLSWLGWIALELGDHIRARELCEKAMHLAIQQDSQPNMVFAELGLGFSARRAGKLDIAETHLHNLIESATRQTDGPHAMHVAMVLVELGLIAESRGDPETALGLHLKAFDVAHQRGDIRDLAFATDGLAGALAMTGRHVDAARLLGAAAACRLTLGLPLALDEREDVNRITAAVRAALGPDQFAAEFHHGHQAGAVSLRATLPPTGRLRPT</sequence>
<dbReference type="Gene3D" id="1.25.40.10">
    <property type="entry name" value="Tetratricopeptide repeat domain"/>
    <property type="match status" value="3"/>
</dbReference>
<dbReference type="SMART" id="SM00862">
    <property type="entry name" value="Trans_reg_C"/>
    <property type="match status" value="1"/>
</dbReference>
<dbReference type="InterPro" id="IPR011990">
    <property type="entry name" value="TPR-like_helical_dom_sf"/>
</dbReference>
<proteinExistence type="inferred from homology"/>
<dbReference type="PROSITE" id="PS51755">
    <property type="entry name" value="OMPR_PHOB"/>
    <property type="match status" value="1"/>
</dbReference>
<dbReference type="InterPro" id="IPR027417">
    <property type="entry name" value="P-loop_NTPase"/>
</dbReference>
<dbReference type="GO" id="GO:0000160">
    <property type="term" value="P:phosphorelay signal transduction system"/>
    <property type="evidence" value="ECO:0007669"/>
    <property type="project" value="InterPro"/>
</dbReference>
<evidence type="ECO:0000313" key="6">
    <source>
        <dbReference type="Proteomes" id="UP000192674"/>
    </source>
</evidence>
<dbReference type="SUPFAM" id="SSF48452">
    <property type="entry name" value="TPR-like"/>
    <property type="match status" value="3"/>
</dbReference>
<dbReference type="InterPro" id="IPR005158">
    <property type="entry name" value="BTAD"/>
</dbReference>
<dbReference type="Pfam" id="PF03704">
    <property type="entry name" value="BTAD"/>
    <property type="match status" value="1"/>
</dbReference>
<evidence type="ECO:0000256" key="1">
    <source>
        <dbReference type="ARBA" id="ARBA00005820"/>
    </source>
</evidence>
<dbReference type="Gene3D" id="3.40.50.300">
    <property type="entry name" value="P-loop containing nucleotide triphosphate hydrolases"/>
    <property type="match status" value="1"/>
</dbReference>
<dbReference type="PANTHER" id="PTHR47691">
    <property type="entry name" value="REGULATOR-RELATED"/>
    <property type="match status" value="1"/>
</dbReference>
<name>A0A1W2FME8_KIBAR</name>
<dbReference type="AlphaFoldDB" id="A0A1W2FME8"/>
<dbReference type="SUPFAM" id="SSF46894">
    <property type="entry name" value="C-terminal effector domain of the bipartite response regulators"/>
    <property type="match status" value="1"/>
</dbReference>
<dbReference type="Gene3D" id="1.10.10.10">
    <property type="entry name" value="Winged helix-like DNA-binding domain superfamily/Winged helix DNA-binding domain"/>
    <property type="match status" value="1"/>
</dbReference>
<organism evidence="5 6">
    <name type="scientific">Kibdelosporangium aridum</name>
    <dbReference type="NCBI Taxonomy" id="2030"/>
    <lineage>
        <taxon>Bacteria</taxon>
        <taxon>Bacillati</taxon>
        <taxon>Actinomycetota</taxon>
        <taxon>Actinomycetes</taxon>
        <taxon>Pseudonocardiales</taxon>
        <taxon>Pseudonocardiaceae</taxon>
        <taxon>Kibdelosporangium</taxon>
    </lineage>
</organism>
<evidence type="ECO:0000259" key="4">
    <source>
        <dbReference type="PROSITE" id="PS51755"/>
    </source>
</evidence>
<evidence type="ECO:0000256" key="2">
    <source>
        <dbReference type="ARBA" id="ARBA00023125"/>
    </source>
</evidence>
<dbReference type="SUPFAM" id="SSF52540">
    <property type="entry name" value="P-loop containing nucleoside triphosphate hydrolases"/>
    <property type="match status" value="1"/>
</dbReference>
<dbReference type="PRINTS" id="PR00364">
    <property type="entry name" value="DISEASERSIST"/>
</dbReference>
<gene>
    <name evidence="5" type="ORF">SAMN05661093_07591</name>
</gene>
<feature type="domain" description="OmpR/PhoB-type" evidence="4">
    <location>
        <begin position="1"/>
        <end position="92"/>
    </location>
</feature>
<dbReference type="InterPro" id="IPR001867">
    <property type="entry name" value="OmpR/PhoB-type_DNA-bd"/>
</dbReference>
<feature type="DNA-binding region" description="OmpR/PhoB-type" evidence="3">
    <location>
        <begin position="1"/>
        <end position="92"/>
    </location>
</feature>
<dbReference type="CDD" id="cd15831">
    <property type="entry name" value="BTAD"/>
    <property type="match status" value="1"/>
</dbReference>
<dbReference type="OrthoDB" id="33864at2"/>
<dbReference type="Proteomes" id="UP000192674">
    <property type="component" value="Unassembled WGS sequence"/>
</dbReference>
<accession>A0A1W2FME8</accession>
<comment type="similarity">
    <text evidence="1">Belongs to the AfsR/DnrI/RedD regulatory family.</text>
</comment>
<dbReference type="GO" id="GO:0006355">
    <property type="term" value="P:regulation of DNA-templated transcription"/>
    <property type="evidence" value="ECO:0007669"/>
    <property type="project" value="InterPro"/>
</dbReference>
<dbReference type="EMBL" id="FWXV01000008">
    <property type="protein sequence ID" value="SMD22778.1"/>
    <property type="molecule type" value="Genomic_DNA"/>
</dbReference>
<dbReference type="RefSeq" id="WP_084431539.1">
    <property type="nucleotide sequence ID" value="NZ_FWXV01000008.1"/>
</dbReference>
<keyword evidence="2 3" id="KW-0238">DNA-binding</keyword>
<dbReference type="SMART" id="SM01043">
    <property type="entry name" value="BTAD"/>
    <property type="match status" value="1"/>
</dbReference>
<dbReference type="InterPro" id="IPR036388">
    <property type="entry name" value="WH-like_DNA-bd_sf"/>
</dbReference>
<dbReference type="PANTHER" id="PTHR47691:SF3">
    <property type="entry name" value="HTH-TYPE TRANSCRIPTIONAL REGULATOR RV0890C-RELATED"/>
    <property type="match status" value="1"/>
</dbReference>
<keyword evidence="6" id="KW-1185">Reference proteome</keyword>
<protein>
    <submittedName>
        <fullName evidence="5">Predicted ATPase</fullName>
    </submittedName>
</protein>
<evidence type="ECO:0000256" key="3">
    <source>
        <dbReference type="PROSITE-ProRule" id="PRU01091"/>
    </source>
</evidence>
<dbReference type="InterPro" id="IPR016032">
    <property type="entry name" value="Sig_transdc_resp-reg_C-effctor"/>
</dbReference>
<dbReference type="GO" id="GO:0003677">
    <property type="term" value="F:DNA binding"/>
    <property type="evidence" value="ECO:0007669"/>
    <property type="project" value="UniProtKB-UniRule"/>
</dbReference>